<dbReference type="PANTHER" id="PTHR36100">
    <property type="entry name" value="BUD SITE SELECTION PROTEIN 4"/>
    <property type="match status" value="1"/>
</dbReference>
<reference evidence="5 6" key="1">
    <citation type="submission" date="2022-11" db="EMBL/GenBank/DDBJ databases">
        <title>Mucor velutinosus strain NIH1002 WGS.</title>
        <authorList>
            <person name="Subramanian P."/>
            <person name="Mullikin J.C."/>
            <person name="Segre J.A."/>
            <person name="Zelazny A.M."/>
        </authorList>
    </citation>
    <scope>NUCLEOTIDE SEQUENCE [LARGE SCALE GENOMIC DNA]</scope>
    <source>
        <strain evidence="5 6">NIH1002</strain>
    </source>
</reference>
<dbReference type="SUPFAM" id="SSF50729">
    <property type="entry name" value="PH domain-like"/>
    <property type="match status" value="1"/>
</dbReference>
<keyword evidence="2" id="KW-0131">Cell cycle</keyword>
<keyword evidence="6" id="KW-1185">Reference proteome</keyword>
<evidence type="ECO:0000256" key="1">
    <source>
        <dbReference type="ARBA" id="ARBA00022618"/>
    </source>
</evidence>
<proteinExistence type="predicted"/>
<accession>A0AAN7DGI9</accession>
<dbReference type="EMBL" id="JASEJX010000014">
    <property type="protein sequence ID" value="KAK4516224.1"/>
    <property type="molecule type" value="Genomic_DNA"/>
</dbReference>
<dbReference type="Gene3D" id="2.30.29.30">
    <property type="entry name" value="Pleckstrin-homology domain (PH domain)/Phosphotyrosine-binding domain (PTB)"/>
    <property type="match status" value="1"/>
</dbReference>
<feature type="compositionally biased region" description="Acidic residues" evidence="3">
    <location>
        <begin position="364"/>
        <end position="375"/>
    </location>
</feature>
<comment type="caution">
    <text evidence="5">The sequence shown here is derived from an EMBL/GenBank/DDBJ whole genome shotgun (WGS) entry which is preliminary data.</text>
</comment>
<feature type="region of interest" description="Disordered" evidence="3">
    <location>
        <begin position="110"/>
        <end position="164"/>
    </location>
</feature>
<dbReference type="PROSITE" id="PS50003">
    <property type="entry name" value="PH_DOMAIN"/>
    <property type="match status" value="1"/>
</dbReference>
<dbReference type="GO" id="GO:0005525">
    <property type="term" value="F:GTP binding"/>
    <property type="evidence" value="ECO:0007669"/>
    <property type="project" value="TreeGrafter"/>
</dbReference>
<dbReference type="RefSeq" id="XP_064682890.1">
    <property type="nucleotide sequence ID" value="XM_064830388.1"/>
</dbReference>
<feature type="region of interest" description="Disordered" evidence="3">
    <location>
        <begin position="278"/>
        <end position="304"/>
    </location>
</feature>
<sequence>MSSEFLSRNRLSNFSNASYSSNHSNGSHGNNNRFGQTVIGHDYASNILVADLAIRSTVAFNSAISSPSTASMNEASDVDEQKEIHDKGKKVKRRVTFNLDNVQVQTIPIYSSCSSSDESSESDNSLQQEEDDDIFFPPVTTTTTAKQVEGDDTPVAVSPSSPPLSPMSHMTPMALQPSSTATISERISKKASYDALQQRKQIRRRDNSNSMLSSKPGYWYPLSPTSATRSSANGGMVRYGSPLPTLRSLEMTERLITESIQREMALNPNLRHHVAAKKNNYTQGTSTTSTTPTTTAPPKSPLVNNDAASMLITDSDSDDEEVHENSQHVIKEEAQNHHDKTGIAINDEQPNMRHSPESFSSVLIDDDDEEEEGESDTSVFTSSPEPQVKYTQDKEQVDTDFTNSVYNELAKRHNQAAIPFPECEPPKLTFPFEQNLIPISANGDVVILPPPQDNNDLVCIDCSSPATDVNDQLHTRGVFFVKVLRAENLDFPIDNDNTSVYCSIRYKTAESRSYEQKMAHTMMIDHEMRILDVDPNEQVAITIHVAATQNSKRLQNASSSWYHRMKTPSDLQRYVHQKDGSICQTLFSPSRFVAEDALDQTASLMLVNNWYRINQQATNTSSSSLLLRRTSTLMKKKPTMSTPAVVREKAVGKIYVQCLYLKIKGNYIPRDIDEAVEALNAKRFHNTDWQSGYLSQLGGNAKQRNRRFFKLTGGCLFAYSHDIDRNKKDSQLPLYKIPLSRATRLICDNFVVMEREQQQSQSANPTTLVSQLERVIMLNEDDGNQDEENDGQAEKQDRNSFQLVFDNGDKIHFDCKSLEERNKWVSVIEIIVCRLPPLPDWIMN</sequence>
<dbReference type="GeneID" id="89954879"/>
<evidence type="ECO:0000256" key="2">
    <source>
        <dbReference type="ARBA" id="ARBA00023306"/>
    </source>
</evidence>
<feature type="compositionally biased region" description="Low complexity" evidence="3">
    <location>
        <begin position="111"/>
        <end position="127"/>
    </location>
</feature>
<dbReference type="SMART" id="SM00233">
    <property type="entry name" value="PH"/>
    <property type="match status" value="1"/>
</dbReference>
<dbReference type="InterPro" id="IPR052007">
    <property type="entry name" value="Bud4"/>
</dbReference>
<evidence type="ECO:0000313" key="5">
    <source>
        <dbReference type="EMBL" id="KAK4516224.1"/>
    </source>
</evidence>
<dbReference type="InterPro" id="IPR011993">
    <property type="entry name" value="PH-like_dom_sf"/>
</dbReference>
<evidence type="ECO:0000256" key="3">
    <source>
        <dbReference type="SAM" id="MobiDB-lite"/>
    </source>
</evidence>
<feature type="compositionally biased region" description="Polar residues" evidence="3">
    <location>
        <begin position="65"/>
        <end position="74"/>
    </location>
</feature>
<dbReference type="InterPro" id="IPR001849">
    <property type="entry name" value="PH_domain"/>
</dbReference>
<dbReference type="GO" id="GO:0051301">
    <property type="term" value="P:cell division"/>
    <property type="evidence" value="ECO:0007669"/>
    <property type="project" value="UniProtKB-KW"/>
</dbReference>
<feature type="compositionally biased region" description="Low complexity" evidence="3">
    <location>
        <begin position="285"/>
        <end position="297"/>
    </location>
</feature>
<feature type="region of interest" description="Disordered" evidence="3">
    <location>
        <begin position="65"/>
        <end position="87"/>
    </location>
</feature>
<dbReference type="AlphaFoldDB" id="A0AAN7DGI9"/>
<gene>
    <name evidence="5" type="ORF">ATC70_011193</name>
</gene>
<keyword evidence="1" id="KW-0132">Cell division</keyword>
<dbReference type="PANTHER" id="PTHR36100:SF1">
    <property type="entry name" value="BUD SITE SELECTION PROTEIN 4"/>
    <property type="match status" value="1"/>
</dbReference>
<name>A0AAN7DGI9_9FUNG</name>
<evidence type="ECO:0000259" key="4">
    <source>
        <dbReference type="PROSITE" id="PS50003"/>
    </source>
</evidence>
<evidence type="ECO:0000313" key="6">
    <source>
        <dbReference type="Proteomes" id="UP001304243"/>
    </source>
</evidence>
<organism evidence="5 6">
    <name type="scientific">Mucor velutinosus</name>
    <dbReference type="NCBI Taxonomy" id="708070"/>
    <lineage>
        <taxon>Eukaryota</taxon>
        <taxon>Fungi</taxon>
        <taxon>Fungi incertae sedis</taxon>
        <taxon>Mucoromycota</taxon>
        <taxon>Mucoromycotina</taxon>
        <taxon>Mucoromycetes</taxon>
        <taxon>Mucorales</taxon>
        <taxon>Mucorineae</taxon>
        <taxon>Mucoraceae</taxon>
        <taxon>Mucor</taxon>
    </lineage>
</organism>
<dbReference type="Proteomes" id="UP001304243">
    <property type="component" value="Unassembled WGS sequence"/>
</dbReference>
<feature type="compositionally biased region" description="Basic and acidic residues" evidence="3">
    <location>
        <begin position="332"/>
        <end position="341"/>
    </location>
</feature>
<protein>
    <recommendedName>
        <fullName evidence="4">PH domain-containing protein</fullName>
    </recommendedName>
</protein>
<feature type="domain" description="PH" evidence="4">
    <location>
        <begin position="687"/>
        <end position="833"/>
    </location>
</feature>
<dbReference type="Pfam" id="PF00169">
    <property type="entry name" value="PH"/>
    <property type="match status" value="1"/>
</dbReference>
<feature type="region of interest" description="Disordered" evidence="3">
    <location>
        <begin position="332"/>
        <end position="393"/>
    </location>
</feature>